<protein>
    <submittedName>
        <fullName evidence="2">Uncharacterized protein</fullName>
    </submittedName>
</protein>
<feature type="compositionally biased region" description="Basic and acidic residues" evidence="1">
    <location>
        <begin position="23"/>
        <end position="33"/>
    </location>
</feature>
<gene>
    <name evidence="2" type="ORF">CPLU01_15142</name>
</gene>
<evidence type="ECO:0000313" key="2">
    <source>
        <dbReference type="EMBL" id="KAF6811292.1"/>
    </source>
</evidence>
<feature type="compositionally biased region" description="Polar residues" evidence="1">
    <location>
        <begin position="85"/>
        <end position="95"/>
    </location>
</feature>
<feature type="region of interest" description="Disordered" evidence="1">
    <location>
        <begin position="474"/>
        <end position="652"/>
    </location>
</feature>
<sequence length="775" mass="84713">MSVQEGSAKLSLSARVHAVTSAHRAEEETTRHELEAARHELEAAHRVLEVARRKFEIIEQKSKAAGERRERELLSTLSALLKESPSLNDTRSRSPTRPCDNDGGSSISGGHSLRTMEGDNQPKNAKHNPQEHDCGAPEPQSQESPSRTTHSPSPTPMTPPGTTRKRQRPSPSPQDDEPSSSQSLCAQKRRKGDDTIQFTDVNHGPGGHPCYKIIQYPKKTDNFYILRCTVEGHPDFGPVNPSSGAVNHLSHPAHGLKKDSTLADAVEHFGVRVLGCDEQKAQRNNKALIEATGALDKRSDQRQKVTKRRNLSSENVKKLARKVATETPKPSRGVTNPQPGGIYRIKWAGAGFYAGICLGTDDTSMLGISGTMYDTGLKMPIPSCYCTEDGRITGWAEGFSDGGDKVHDRKFPVMFFDGGYSLPQKGPYIITVRTSVGWVGARNIEPLNIESPPADPKVGHVDLARAFHGRQLAIQSARSSRNARSAQVKGKDGTNVQLSPPTMSDSASEATESDEYTPHTGADPTASNEGHAASLGPDTVTVRPRRLRGRVPSSSTEQAAHLSSKEDTSETNPEPDLWTRFGGQWATRRAVQASHKDTARESDFTVPMSKELESAGSVQLEDRQSDNFITPGPGSEDYERFQSRGTRSPSLGEYRIAKQDRVQCSGSPNTEAFTEHMIPNDQVVQYDIYDTGDTPEPPMETAREPVTWGSPDRAAYTQSGFRPFFAMESRSNGRAEPSTSLSTTLQDARENPKPHRYAVYNQPGTRSTGHGPEKG</sequence>
<feature type="region of interest" description="Disordered" evidence="1">
    <location>
        <begin position="297"/>
        <end position="338"/>
    </location>
</feature>
<feature type="region of interest" description="Disordered" evidence="1">
    <location>
        <begin position="1"/>
        <end position="33"/>
    </location>
</feature>
<organism evidence="2 3">
    <name type="scientific">Colletotrichum plurivorum</name>
    <dbReference type="NCBI Taxonomy" id="2175906"/>
    <lineage>
        <taxon>Eukaryota</taxon>
        <taxon>Fungi</taxon>
        <taxon>Dikarya</taxon>
        <taxon>Ascomycota</taxon>
        <taxon>Pezizomycotina</taxon>
        <taxon>Sordariomycetes</taxon>
        <taxon>Hypocreomycetidae</taxon>
        <taxon>Glomerellales</taxon>
        <taxon>Glomerellaceae</taxon>
        <taxon>Colletotrichum</taxon>
        <taxon>Colletotrichum orchidearum species complex</taxon>
    </lineage>
</organism>
<keyword evidence="3" id="KW-1185">Reference proteome</keyword>
<evidence type="ECO:0000256" key="1">
    <source>
        <dbReference type="SAM" id="MobiDB-lite"/>
    </source>
</evidence>
<feature type="compositionally biased region" description="Polar residues" evidence="1">
    <location>
        <begin position="494"/>
        <end position="503"/>
    </location>
</feature>
<dbReference type="EMBL" id="WIGO01000469">
    <property type="protein sequence ID" value="KAF6811292.1"/>
    <property type="molecule type" value="Genomic_DNA"/>
</dbReference>
<feature type="compositionally biased region" description="Polar residues" evidence="1">
    <location>
        <begin position="729"/>
        <end position="746"/>
    </location>
</feature>
<feature type="region of interest" description="Disordered" evidence="1">
    <location>
        <begin position="84"/>
        <end position="205"/>
    </location>
</feature>
<dbReference type="AlphaFoldDB" id="A0A8H6MW83"/>
<comment type="caution">
    <text evidence="2">The sequence shown here is derived from an EMBL/GenBank/DDBJ whole genome shotgun (WGS) entry which is preliminary data.</text>
</comment>
<reference evidence="2" key="1">
    <citation type="journal article" date="2020" name="Phytopathology">
        <title>Genome Sequence Resources of Colletotrichum truncatum, C. plurivorum, C. musicola, and C. sojae: Four Species Pathogenic to Soybean (Glycine max).</title>
        <authorList>
            <person name="Rogerio F."/>
            <person name="Boufleur T.R."/>
            <person name="Ciampi-Guillardi M."/>
            <person name="Sukno S.A."/>
            <person name="Thon M.R."/>
            <person name="Massola Junior N.S."/>
            <person name="Baroncelli R."/>
        </authorList>
    </citation>
    <scope>NUCLEOTIDE SEQUENCE</scope>
    <source>
        <strain evidence="2">LFN00145</strain>
    </source>
</reference>
<evidence type="ECO:0000313" key="3">
    <source>
        <dbReference type="Proteomes" id="UP000654918"/>
    </source>
</evidence>
<feature type="region of interest" description="Disordered" evidence="1">
    <location>
        <begin position="729"/>
        <end position="775"/>
    </location>
</feature>
<feature type="compositionally biased region" description="Basic and acidic residues" evidence="1">
    <location>
        <begin position="594"/>
        <end position="603"/>
    </location>
</feature>
<feature type="compositionally biased region" description="Low complexity" evidence="1">
    <location>
        <begin position="476"/>
        <end position="486"/>
    </location>
</feature>
<dbReference type="Proteomes" id="UP000654918">
    <property type="component" value="Unassembled WGS sequence"/>
</dbReference>
<name>A0A8H6MW83_9PEZI</name>
<accession>A0A8H6MW83</accession>
<proteinExistence type="predicted"/>